<dbReference type="Pfam" id="PF00295">
    <property type="entry name" value="Glyco_hydro_28"/>
    <property type="match status" value="1"/>
</dbReference>
<gene>
    <name evidence="18" type="ORF">Tdes44962_MAKER02349</name>
</gene>
<dbReference type="Gene3D" id="2.160.20.10">
    <property type="entry name" value="Single-stranded right-handed beta-helix, Pectin lyase-like"/>
    <property type="match status" value="1"/>
</dbReference>
<evidence type="ECO:0000256" key="7">
    <source>
        <dbReference type="ARBA" id="ARBA00023157"/>
    </source>
</evidence>
<evidence type="ECO:0000256" key="15">
    <source>
        <dbReference type="ARBA" id="ARBA00048766"/>
    </source>
</evidence>
<organism evidence="18 19">
    <name type="scientific">Teratosphaeria destructans</name>
    <dbReference type="NCBI Taxonomy" id="418781"/>
    <lineage>
        <taxon>Eukaryota</taxon>
        <taxon>Fungi</taxon>
        <taxon>Dikarya</taxon>
        <taxon>Ascomycota</taxon>
        <taxon>Pezizomycotina</taxon>
        <taxon>Dothideomycetes</taxon>
        <taxon>Dothideomycetidae</taxon>
        <taxon>Mycosphaerellales</taxon>
        <taxon>Teratosphaeriaceae</taxon>
        <taxon>Teratosphaeria</taxon>
    </lineage>
</organism>
<comment type="catalytic activity">
    <reaction evidence="15">
        <text>[(1-&gt;4)-alpha-D-galacturonosyl](n) + H2O = alpha-D-galacturonate + [(1-&gt;4)-alpha-D-galacturonosyl](n-1)</text>
        <dbReference type="Rhea" id="RHEA:14117"/>
        <dbReference type="Rhea" id="RHEA-COMP:14570"/>
        <dbReference type="Rhea" id="RHEA-COMP:14572"/>
        <dbReference type="ChEBI" id="CHEBI:15377"/>
        <dbReference type="ChEBI" id="CHEBI:58658"/>
        <dbReference type="ChEBI" id="CHEBI:140523"/>
        <dbReference type="EC" id="3.2.1.67"/>
    </reaction>
</comment>
<keyword evidence="3" id="KW-0964">Secreted</keyword>
<keyword evidence="4 17" id="KW-0732">Signal</keyword>
<dbReference type="PANTHER" id="PTHR31736">
    <property type="match status" value="1"/>
</dbReference>
<evidence type="ECO:0000256" key="17">
    <source>
        <dbReference type="SAM" id="SignalP"/>
    </source>
</evidence>
<evidence type="ECO:0000256" key="1">
    <source>
        <dbReference type="ARBA" id="ARBA00004613"/>
    </source>
</evidence>
<evidence type="ECO:0000256" key="14">
    <source>
        <dbReference type="ARBA" id="ARBA00042262"/>
    </source>
</evidence>
<dbReference type="InterPro" id="IPR011050">
    <property type="entry name" value="Pectin_lyase_fold/virulence"/>
</dbReference>
<keyword evidence="10" id="KW-0961">Cell wall biogenesis/degradation</keyword>
<name>A0A9W7SU08_9PEZI</name>
<keyword evidence="19" id="KW-1185">Reference proteome</keyword>
<dbReference type="GO" id="GO:0047911">
    <property type="term" value="F:galacturan 1,4-alpha-galacturonidase activity"/>
    <property type="evidence" value="ECO:0007669"/>
    <property type="project" value="UniProtKB-EC"/>
</dbReference>
<comment type="caution">
    <text evidence="18">The sequence shown here is derived from an EMBL/GenBank/DDBJ whole genome shotgun (WGS) entry which is preliminary data.</text>
</comment>
<protein>
    <recommendedName>
        <fullName evidence="12">galacturonan 1,4-alpha-galacturonidase</fullName>
        <ecNumber evidence="12">3.2.1.67</ecNumber>
    </recommendedName>
    <alternativeName>
        <fullName evidence="13">Galacturan 1,4-alpha-galacturonidase C</fullName>
    </alternativeName>
    <alternativeName>
        <fullName evidence="14">Poly(1,4-alpha-D-galacturonide)galacturonohydrolase C</fullName>
    </alternativeName>
</protein>
<reference evidence="18 19" key="1">
    <citation type="journal article" date="2018" name="IMA Fungus">
        <title>IMA Genome-F 10: Nine draft genome sequences of Claviceps purpurea s.lat., including C. arundinis, C. humidiphila, and C. cf. spartinae, pseudomolecules for the pitch canker pathogen Fusarium circinatum, draft genome of Davidsoniella eucalypti, Grosmannia galeiformis, Quambalaria eucalypti, and Teratosphaeria destructans.</title>
        <authorList>
            <person name="Wingfield B.D."/>
            <person name="Liu M."/>
            <person name="Nguyen H.D."/>
            <person name="Lane F.A."/>
            <person name="Morgan S.W."/>
            <person name="De Vos L."/>
            <person name="Wilken P.M."/>
            <person name="Duong T.A."/>
            <person name="Aylward J."/>
            <person name="Coetzee M.P."/>
            <person name="Dadej K."/>
            <person name="De Beer Z.W."/>
            <person name="Findlay W."/>
            <person name="Havenga M."/>
            <person name="Kolarik M."/>
            <person name="Menzies J.G."/>
            <person name="Naidoo K."/>
            <person name="Pochopski O."/>
            <person name="Shoukouhi P."/>
            <person name="Santana Q.C."/>
            <person name="Seifert K.A."/>
            <person name="Soal N."/>
            <person name="Steenkamp E.T."/>
            <person name="Tatham C.T."/>
            <person name="van der Nest M.A."/>
            <person name="Wingfield M.J."/>
        </authorList>
    </citation>
    <scope>NUCLEOTIDE SEQUENCE [LARGE SCALE GENOMIC DNA]</scope>
    <source>
        <strain evidence="18">CMW44962</strain>
    </source>
</reference>
<evidence type="ECO:0000256" key="11">
    <source>
        <dbReference type="ARBA" id="ARBA00037312"/>
    </source>
</evidence>
<sequence length="463" mass="50299">MHKPPFLAVAGRDRSLKMLIHLVSWLSVLASVDTAQALSSPKSRCTIPSQYAASNGKADDSPAIAAAFAECATDATITFVEGTDYNVFTPIKATNLSNVRIEVFGNLHLPQDIASVQALVNRTEQASGSTDLHWFTFVGRDIDYIGSAKANSGWINSYGQAWWDANVHPGTGLPGRPHLMQFHTKGGSMQYFKSRKPIAWNVGLSGSNILVSNVFIDAYSTTGSFPFNTDGFDISGTDITIQDSVIYNGDDAICIQTGSHRVVFKDSTIGYQSHGMSIGGLGRDPASFANVSDITFDNINVINALYAARFKSSRGGQGLAKNVRWTNIRLYNVTFPIFVTQLYVDQGVSSLQAETKRPNNSTVNMEDFTWANFTGTINTFQPGDGSCKTDPCWYYYGLPDLKHTEAIIIECNTDESCKNFQFSNIDVVPQSLDAPSVVCIDATAELNPSLGFVCANGTYKPTA</sequence>
<evidence type="ECO:0000256" key="3">
    <source>
        <dbReference type="ARBA" id="ARBA00022525"/>
    </source>
</evidence>
<keyword evidence="5" id="KW-0677">Repeat</keyword>
<proteinExistence type="inferred from homology"/>
<keyword evidence="8" id="KW-0325">Glycoprotein</keyword>
<reference evidence="18 19" key="2">
    <citation type="journal article" date="2021" name="Curr. Genet.">
        <title>Genetic response to nitrogen starvation in the aggressive Eucalyptus foliar pathogen Teratosphaeria destructans.</title>
        <authorList>
            <person name="Havenga M."/>
            <person name="Wingfield B.D."/>
            <person name="Wingfield M.J."/>
            <person name="Dreyer L.L."/>
            <person name="Roets F."/>
            <person name="Aylward J."/>
        </authorList>
    </citation>
    <scope>NUCLEOTIDE SEQUENCE [LARGE SCALE GENOMIC DNA]</scope>
    <source>
        <strain evidence="18">CMW44962</strain>
    </source>
</reference>
<dbReference type="InterPro" id="IPR012334">
    <property type="entry name" value="Pectin_lyas_fold"/>
</dbReference>
<dbReference type="PANTHER" id="PTHR31736:SF11">
    <property type="entry name" value="EXOPOLYGALACTURONASE C-RELATED"/>
    <property type="match status" value="1"/>
</dbReference>
<keyword evidence="7" id="KW-1015">Disulfide bond</keyword>
<dbReference type="AlphaFoldDB" id="A0A9W7SU08"/>
<keyword evidence="6 16" id="KW-0378">Hydrolase</keyword>
<evidence type="ECO:0000256" key="2">
    <source>
        <dbReference type="ARBA" id="ARBA00008834"/>
    </source>
</evidence>
<evidence type="ECO:0000313" key="19">
    <source>
        <dbReference type="Proteomes" id="UP001138500"/>
    </source>
</evidence>
<evidence type="ECO:0000256" key="9">
    <source>
        <dbReference type="ARBA" id="ARBA00023295"/>
    </source>
</evidence>
<evidence type="ECO:0000256" key="4">
    <source>
        <dbReference type="ARBA" id="ARBA00022729"/>
    </source>
</evidence>
<dbReference type="GO" id="GO:0005576">
    <property type="term" value="C:extracellular region"/>
    <property type="evidence" value="ECO:0007669"/>
    <property type="project" value="UniProtKB-SubCell"/>
</dbReference>
<accession>A0A9W7SU08</accession>
<dbReference type="EC" id="3.2.1.67" evidence="12"/>
<dbReference type="SUPFAM" id="SSF51126">
    <property type="entry name" value="Pectin lyase-like"/>
    <property type="match status" value="1"/>
</dbReference>
<evidence type="ECO:0000256" key="12">
    <source>
        <dbReference type="ARBA" id="ARBA00038933"/>
    </source>
</evidence>
<feature type="signal peptide" evidence="17">
    <location>
        <begin position="1"/>
        <end position="37"/>
    </location>
</feature>
<dbReference type="GO" id="GO:0004650">
    <property type="term" value="F:polygalacturonase activity"/>
    <property type="evidence" value="ECO:0007669"/>
    <property type="project" value="InterPro"/>
</dbReference>
<dbReference type="InterPro" id="IPR000743">
    <property type="entry name" value="Glyco_hydro_28"/>
</dbReference>
<evidence type="ECO:0000256" key="10">
    <source>
        <dbReference type="ARBA" id="ARBA00023316"/>
    </source>
</evidence>
<evidence type="ECO:0000256" key="6">
    <source>
        <dbReference type="ARBA" id="ARBA00022801"/>
    </source>
</evidence>
<dbReference type="Proteomes" id="UP001138500">
    <property type="component" value="Unassembled WGS sequence"/>
</dbReference>
<feature type="chain" id="PRO_5040960550" description="galacturonan 1,4-alpha-galacturonidase" evidence="17">
    <location>
        <begin position="38"/>
        <end position="463"/>
    </location>
</feature>
<comment type="subcellular location">
    <subcellularLocation>
        <location evidence="1">Secreted</location>
    </subcellularLocation>
</comment>
<dbReference type="GO" id="GO:0071555">
    <property type="term" value="P:cell wall organization"/>
    <property type="evidence" value="ECO:0007669"/>
    <property type="project" value="UniProtKB-KW"/>
</dbReference>
<evidence type="ECO:0000256" key="8">
    <source>
        <dbReference type="ARBA" id="ARBA00023180"/>
    </source>
</evidence>
<evidence type="ECO:0000313" key="18">
    <source>
        <dbReference type="EMBL" id="KAH9828920.1"/>
    </source>
</evidence>
<comment type="function">
    <text evidence="11">Specific in hydrolyzing the terminal glycosidic bond of polygalacturonic acid and oligogalacturonates.</text>
</comment>
<evidence type="ECO:0000256" key="5">
    <source>
        <dbReference type="ARBA" id="ARBA00022737"/>
    </source>
</evidence>
<dbReference type="OrthoDB" id="187139at2759"/>
<evidence type="ECO:0000256" key="13">
    <source>
        <dbReference type="ARBA" id="ARBA00041474"/>
    </source>
</evidence>
<evidence type="ECO:0000256" key="16">
    <source>
        <dbReference type="RuleBase" id="RU361169"/>
    </source>
</evidence>
<keyword evidence="9 16" id="KW-0326">Glycosidase</keyword>
<dbReference type="EMBL" id="RIBY02001445">
    <property type="protein sequence ID" value="KAH9828920.1"/>
    <property type="molecule type" value="Genomic_DNA"/>
</dbReference>
<dbReference type="GO" id="GO:0005975">
    <property type="term" value="P:carbohydrate metabolic process"/>
    <property type="evidence" value="ECO:0007669"/>
    <property type="project" value="InterPro"/>
</dbReference>
<comment type="similarity">
    <text evidence="2 16">Belongs to the glycosyl hydrolase 28 family.</text>
</comment>